<organism evidence="1 2">
    <name type="scientific">Chryseobacterium wanjuense</name>
    <dbReference type="NCBI Taxonomy" id="356305"/>
    <lineage>
        <taxon>Bacteria</taxon>
        <taxon>Pseudomonadati</taxon>
        <taxon>Bacteroidota</taxon>
        <taxon>Flavobacteriia</taxon>
        <taxon>Flavobacteriales</taxon>
        <taxon>Weeksellaceae</taxon>
        <taxon>Chryseobacterium group</taxon>
        <taxon>Chryseobacterium</taxon>
    </lineage>
</organism>
<accession>A0A1I0MKL7</accession>
<evidence type="ECO:0000313" key="1">
    <source>
        <dbReference type="EMBL" id="SEV88904.1"/>
    </source>
</evidence>
<evidence type="ECO:0000313" key="2">
    <source>
        <dbReference type="Proteomes" id="UP000199469"/>
    </source>
</evidence>
<reference evidence="2" key="1">
    <citation type="submission" date="2016-10" db="EMBL/GenBank/DDBJ databases">
        <authorList>
            <person name="Varghese N."/>
            <person name="Submissions S."/>
        </authorList>
    </citation>
    <scope>NUCLEOTIDE SEQUENCE [LARGE SCALE GENOMIC DNA]</scope>
    <source>
        <strain evidence="2">DSM 17724</strain>
    </source>
</reference>
<name>A0A1I0MKL7_9FLAO</name>
<dbReference type="AlphaFoldDB" id="A0A1I0MKL7"/>
<protein>
    <submittedName>
        <fullName evidence="1">Uncharacterized protein</fullName>
    </submittedName>
</protein>
<gene>
    <name evidence="1" type="ORF">SAMN05421841_0041</name>
</gene>
<dbReference type="Proteomes" id="UP000199469">
    <property type="component" value="Unassembled WGS sequence"/>
</dbReference>
<dbReference type="EMBL" id="FOIU01000001">
    <property type="protein sequence ID" value="SEV88904.1"/>
    <property type="molecule type" value="Genomic_DNA"/>
</dbReference>
<proteinExistence type="predicted"/>
<dbReference type="STRING" id="356305.SAMN05421841_0041"/>
<sequence>MGYILSEVTQKVISRCAKSPGFEQQTKQKTASSKRFSFLNNYSKKKKYHVLVSKFQRRSDVADFQSVTFPYI</sequence>
<keyword evidence="2" id="KW-1185">Reference proteome</keyword>